<evidence type="ECO:0000256" key="7">
    <source>
        <dbReference type="ARBA" id="ARBA00022692"/>
    </source>
</evidence>
<feature type="domain" description="PAS" evidence="17">
    <location>
        <begin position="459"/>
        <end position="495"/>
    </location>
</feature>
<dbReference type="PROSITE" id="PS50885">
    <property type="entry name" value="HAMP"/>
    <property type="match status" value="1"/>
</dbReference>
<dbReference type="Pfam" id="PF13188">
    <property type="entry name" value="PAS_8"/>
    <property type="match status" value="1"/>
</dbReference>
<feature type="coiled-coil region" evidence="14">
    <location>
        <begin position="149"/>
        <end position="176"/>
    </location>
</feature>
<keyword evidence="5" id="KW-0597">Phosphoprotein</keyword>
<dbReference type="Gene3D" id="3.30.450.40">
    <property type="match status" value="1"/>
</dbReference>
<dbReference type="Pfam" id="PF00672">
    <property type="entry name" value="HAMP"/>
    <property type="match status" value="1"/>
</dbReference>
<dbReference type="InterPro" id="IPR003661">
    <property type="entry name" value="HisK_dim/P_dom"/>
</dbReference>
<keyword evidence="10" id="KW-0067">ATP-binding</keyword>
<dbReference type="AlphaFoldDB" id="A0A427TXE5"/>
<evidence type="ECO:0000256" key="4">
    <source>
        <dbReference type="ARBA" id="ARBA00022475"/>
    </source>
</evidence>
<name>A0A427TXE5_9BACI</name>
<dbReference type="InterPro" id="IPR036890">
    <property type="entry name" value="HATPase_C_sf"/>
</dbReference>
<feature type="transmembrane region" description="Helical" evidence="15">
    <location>
        <begin position="187"/>
        <end position="206"/>
    </location>
</feature>
<dbReference type="InterPro" id="IPR000014">
    <property type="entry name" value="PAS"/>
</dbReference>
<evidence type="ECO:0000256" key="10">
    <source>
        <dbReference type="ARBA" id="ARBA00022840"/>
    </source>
</evidence>
<dbReference type="SUPFAM" id="SSF47384">
    <property type="entry name" value="Homodimeric domain of signal transducing histidine kinase"/>
    <property type="match status" value="1"/>
</dbReference>
<dbReference type="PANTHER" id="PTHR42878:SF7">
    <property type="entry name" value="SENSOR HISTIDINE KINASE GLRK"/>
    <property type="match status" value="1"/>
</dbReference>
<comment type="catalytic activity">
    <reaction evidence="1">
        <text>ATP + protein L-histidine = ADP + protein N-phospho-L-histidine.</text>
        <dbReference type="EC" id="2.7.13.3"/>
    </reaction>
</comment>
<comment type="caution">
    <text evidence="19">The sequence shown here is derived from an EMBL/GenBank/DDBJ whole genome shotgun (WGS) entry which is preliminary data.</text>
</comment>
<feature type="transmembrane region" description="Helical" evidence="15">
    <location>
        <begin position="15"/>
        <end position="37"/>
    </location>
</feature>
<dbReference type="FunFam" id="1.10.287.130:FF:000001">
    <property type="entry name" value="Two-component sensor histidine kinase"/>
    <property type="match status" value="1"/>
</dbReference>
<dbReference type="PRINTS" id="PR00344">
    <property type="entry name" value="BCTRLSENSOR"/>
</dbReference>
<dbReference type="Pfam" id="PF00512">
    <property type="entry name" value="HisKA"/>
    <property type="match status" value="1"/>
</dbReference>
<dbReference type="InterPro" id="IPR036097">
    <property type="entry name" value="HisK_dim/P_sf"/>
</dbReference>
<dbReference type="Gene3D" id="6.10.340.10">
    <property type="match status" value="1"/>
</dbReference>
<dbReference type="SMART" id="SM00387">
    <property type="entry name" value="HATPase_c"/>
    <property type="match status" value="1"/>
</dbReference>
<evidence type="ECO:0000256" key="12">
    <source>
        <dbReference type="ARBA" id="ARBA00023012"/>
    </source>
</evidence>
<proteinExistence type="predicted"/>
<feature type="domain" description="HAMP" evidence="18">
    <location>
        <begin position="212"/>
        <end position="265"/>
    </location>
</feature>
<evidence type="ECO:0000256" key="3">
    <source>
        <dbReference type="ARBA" id="ARBA00012438"/>
    </source>
</evidence>
<dbReference type="Gene3D" id="1.10.287.130">
    <property type="match status" value="1"/>
</dbReference>
<dbReference type="EC" id="2.7.13.3" evidence="3"/>
<dbReference type="EMBL" id="RSFW01000002">
    <property type="protein sequence ID" value="RSD29197.1"/>
    <property type="molecule type" value="Genomic_DNA"/>
</dbReference>
<evidence type="ECO:0000256" key="5">
    <source>
        <dbReference type="ARBA" id="ARBA00022553"/>
    </source>
</evidence>
<dbReference type="RefSeq" id="WP_125478068.1">
    <property type="nucleotide sequence ID" value="NZ_RSFW01000002.1"/>
</dbReference>
<dbReference type="PANTHER" id="PTHR42878">
    <property type="entry name" value="TWO-COMPONENT HISTIDINE KINASE"/>
    <property type="match status" value="1"/>
</dbReference>
<feature type="coiled-coil region" evidence="14">
    <location>
        <begin position="257"/>
        <end position="284"/>
    </location>
</feature>
<dbReference type="Pfam" id="PF02518">
    <property type="entry name" value="HATPase_c"/>
    <property type="match status" value="1"/>
</dbReference>
<dbReference type="GO" id="GO:0000156">
    <property type="term" value="F:phosphorelay response regulator activity"/>
    <property type="evidence" value="ECO:0007669"/>
    <property type="project" value="TreeGrafter"/>
</dbReference>
<dbReference type="CDD" id="cd06225">
    <property type="entry name" value="HAMP"/>
    <property type="match status" value="1"/>
</dbReference>
<dbReference type="CDD" id="cd00075">
    <property type="entry name" value="HATPase"/>
    <property type="match status" value="1"/>
</dbReference>
<keyword evidence="11 15" id="KW-1133">Transmembrane helix</keyword>
<evidence type="ECO:0000256" key="11">
    <source>
        <dbReference type="ARBA" id="ARBA00022989"/>
    </source>
</evidence>
<dbReference type="NCBIfam" id="TIGR00229">
    <property type="entry name" value="sensory_box"/>
    <property type="match status" value="1"/>
</dbReference>
<keyword evidence="14" id="KW-0175">Coiled coil</keyword>
<keyword evidence="12" id="KW-0902">Two-component regulatory system</keyword>
<evidence type="ECO:0000256" key="9">
    <source>
        <dbReference type="ARBA" id="ARBA00022777"/>
    </source>
</evidence>
<feature type="domain" description="Histidine kinase" evidence="16">
    <location>
        <begin position="595"/>
        <end position="810"/>
    </location>
</feature>
<keyword evidence="9" id="KW-0418">Kinase</keyword>
<dbReference type="PROSITE" id="PS50112">
    <property type="entry name" value="PAS"/>
    <property type="match status" value="1"/>
</dbReference>
<evidence type="ECO:0000313" key="20">
    <source>
        <dbReference type="Proteomes" id="UP000279911"/>
    </source>
</evidence>
<dbReference type="CDD" id="cd00082">
    <property type="entry name" value="HisKA"/>
    <property type="match status" value="1"/>
</dbReference>
<dbReference type="InterPro" id="IPR003660">
    <property type="entry name" value="HAMP_dom"/>
</dbReference>
<dbReference type="InterPro" id="IPR004358">
    <property type="entry name" value="Sig_transdc_His_kin-like_C"/>
</dbReference>
<evidence type="ECO:0000256" key="6">
    <source>
        <dbReference type="ARBA" id="ARBA00022679"/>
    </source>
</evidence>
<dbReference type="GO" id="GO:0005886">
    <property type="term" value="C:plasma membrane"/>
    <property type="evidence" value="ECO:0007669"/>
    <property type="project" value="UniProtKB-SubCell"/>
</dbReference>
<dbReference type="PROSITE" id="PS50109">
    <property type="entry name" value="HIS_KIN"/>
    <property type="match status" value="1"/>
</dbReference>
<evidence type="ECO:0000256" key="14">
    <source>
        <dbReference type="SAM" id="Coils"/>
    </source>
</evidence>
<dbReference type="CDD" id="cd00130">
    <property type="entry name" value="PAS"/>
    <property type="match status" value="1"/>
</dbReference>
<reference evidence="20" key="1">
    <citation type="submission" date="2018-12" db="EMBL/GenBank/DDBJ databases">
        <title>Bacillus chawlae sp. nov., Bacillus glennii sp. nov., and Bacillus saganii sp. nov. Isolated from the Vehicle Assembly Building at Kennedy Space Center where the Viking Spacecraft were Assembled.</title>
        <authorList>
            <person name="Seuylemezian A."/>
            <person name="Vaishampayan P."/>
        </authorList>
    </citation>
    <scope>NUCLEOTIDE SEQUENCE [LARGE SCALE GENOMIC DNA]</scope>
    <source>
        <strain evidence="20">DSM 13966</strain>
    </source>
</reference>
<dbReference type="SUPFAM" id="SSF55874">
    <property type="entry name" value="ATPase domain of HSP90 chaperone/DNA topoisomerase II/histidine kinase"/>
    <property type="match status" value="1"/>
</dbReference>
<dbReference type="FunFam" id="3.30.565.10:FF:000006">
    <property type="entry name" value="Sensor histidine kinase WalK"/>
    <property type="match status" value="1"/>
</dbReference>
<evidence type="ECO:0000256" key="13">
    <source>
        <dbReference type="ARBA" id="ARBA00023136"/>
    </source>
</evidence>
<dbReference type="GO" id="GO:0005524">
    <property type="term" value="F:ATP binding"/>
    <property type="evidence" value="ECO:0007669"/>
    <property type="project" value="UniProtKB-KW"/>
</dbReference>
<evidence type="ECO:0000259" key="16">
    <source>
        <dbReference type="PROSITE" id="PS50109"/>
    </source>
</evidence>
<dbReference type="InterPro" id="IPR050351">
    <property type="entry name" value="BphY/WalK/GraS-like"/>
</dbReference>
<dbReference type="SUPFAM" id="SSF55781">
    <property type="entry name" value="GAF domain-like"/>
    <property type="match status" value="1"/>
</dbReference>
<dbReference type="SUPFAM" id="SSF158472">
    <property type="entry name" value="HAMP domain-like"/>
    <property type="match status" value="1"/>
</dbReference>
<evidence type="ECO:0000313" key="19">
    <source>
        <dbReference type="EMBL" id="RSD29197.1"/>
    </source>
</evidence>
<dbReference type="InterPro" id="IPR005467">
    <property type="entry name" value="His_kinase_dom"/>
</dbReference>
<dbReference type="InterPro" id="IPR003594">
    <property type="entry name" value="HATPase_dom"/>
</dbReference>
<dbReference type="Gene3D" id="3.30.565.10">
    <property type="entry name" value="Histidine kinase-like ATPase, C-terminal domain"/>
    <property type="match status" value="1"/>
</dbReference>
<comment type="subcellular location">
    <subcellularLocation>
        <location evidence="2">Cell membrane</location>
        <topology evidence="2">Multi-pass membrane protein</topology>
    </subcellularLocation>
</comment>
<sequence length="814" mass="91923">MTKISFNKHSIVRRYIYLMSIFIAAFLALAAILLYSFQELNEGYTSKNRELEDKERLVQEMNEAFTEAFMDVRGYIAYGNMELKEKALNKENEIRTLTERLRKIASEEQDQKVLDQVDLFTEYYFVTVLPDAIEDYETGDIDAVKETANGGATKRIESIKNEMNDYNDEINNQIEDNFKELMKIQSYVQIGFVSFILLFLIVLLRITRLMFSEIAKPLAGFASAANEIASGKEAVIEVDADRNDELGVLSVAFNRMAASIQENEQNLLAQNEELVAQQDELHAQQVDLQEALEIVKASEQKLNSRNELINKIANSLDQQEVLESTIVNMCPIIGAEKGIIAFVHEDSYASYGISPEGVKQFRNNLLFSGIVERMQMERKPFSMKREAAEEEKGFHTGSLVSYDLFLPIFLSGKKLVAVMAFSRSEAPFDSKKMDEYEAMAKNIGIALDKISLYRKSEEARRLNQDILDTIQEGIQLVDTDGKILQVNKKFCELFGCPDLLKESSGIGFDEWIGLISASIAGPAEFIEFLRKEVLNGERNVLNERPFTYKNNDGQVFKVYCEGLFHENTKLGTIFVHRDITKEFEVDRVKSEFVSTVSHELRTPLASILGFTELMLTRELKPDRQKKYLTTIHNEAGRLTALINDFLDIQRMESGKQGYERKQVDLLPIIKKVIDLQRIQTDKHELILEVTGSAAKVIGDAEKLEQAITNLVHNAIKYSPGGGEVNIGVSESGEMVNISVIDNGLGIPSEAMDQVFEKFYRVDNSDRRTIGGTGLGLAIVKEIIQYHQGEITVDSLYGSGSTFTISLPVQTEDTQ</sequence>
<protein>
    <recommendedName>
        <fullName evidence="3">histidine kinase</fullName>
        <ecNumber evidence="3">2.7.13.3</ecNumber>
    </recommendedName>
</protein>
<gene>
    <name evidence="19" type="ORF">EJA10_00660</name>
</gene>
<keyword evidence="7 15" id="KW-0812">Transmembrane</keyword>
<dbReference type="SMART" id="SM00388">
    <property type="entry name" value="HisKA"/>
    <property type="match status" value="1"/>
</dbReference>
<dbReference type="GO" id="GO:0007234">
    <property type="term" value="P:osmosensory signaling via phosphorelay pathway"/>
    <property type="evidence" value="ECO:0007669"/>
    <property type="project" value="TreeGrafter"/>
</dbReference>
<evidence type="ECO:0000256" key="15">
    <source>
        <dbReference type="SAM" id="Phobius"/>
    </source>
</evidence>
<organism evidence="19 20">
    <name type="scientific">Mesobacillus subterraneus</name>
    <dbReference type="NCBI Taxonomy" id="285983"/>
    <lineage>
        <taxon>Bacteria</taxon>
        <taxon>Bacillati</taxon>
        <taxon>Bacillota</taxon>
        <taxon>Bacilli</taxon>
        <taxon>Bacillales</taxon>
        <taxon>Bacillaceae</taxon>
        <taxon>Mesobacillus</taxon>
    </lineage>
</organism>
<dbReference type="SMART" id="SM00304">
    <property type="entry name" value="HAMP"/>
    <property type="match status" value="1"/>
</dbReference>
<dbReference type="OrthoDB" id="9813151at2"/>
<evidence type="ECO:0000256" key="2">
    <source>
        <dbReference type="ARBA" id="ARBA00004651"/>
    </source>
</evidence>
<accession>A0A427TXE5</accession>
<feature type="coiled-coil region" evidence="14">
    <location>
        <begin position="44"/>
        <end position="107"/>
    </location>
</feature>
<dbReference type="InterPro" id="IPR003018">
    <property type="entry name" value="GAF"/>
</dbReference>
<dbReference type="InterPro" id="IPR029016">
    <property type="entry name" value="GAF-like_dom_sf"/>
</dbReference>
<keyword evidence="8" id="KW-0547">Nucleotide-binding</keyword>
<keyword evidence="6" id="KW-0808">Transferase</keyword>
<keyword evidence="13 15" id="KW-0472">Membrane</keyword>
<keyword evidence="4" id="KW-1003">Cell membrane</keyword>
<evidence type="ECO:0000256" key="8">
    <source>
        <dbReference type="ARBA" id="ARBA00022741"/>
    </source>
</evidence>
<dbReference type="Pfam" id="PF13185">
    <property type="entry name" value="GAF_2"/>
    <property type="match status" value="1"/>
</dbReference>
<dbReference type="SUPFAM" id="SSF55785">
    <property type="entry name" value="PYP-like sensor domain (PAS domain)"/>
    <property type="match status" value="1"/>
</dbReference>
<evidence type="ECO:0000256" key="1">
    <source>
        <dbReference type="ARBA" id="ARBA00000085"/>
    </source>
</evidence>
<dbReference type="GO" id="GO:0000155">
    <property type="term" value="F:phosphorelay sensor kinase activity"/>
    <property type="evidence" value="ECO:0007669"/>
    <property type="project" value="InterPro"/>
</dbReference>
<dbReference type="Gene3D" id="3.30.450.20">
    <property type="entry name" value="PAS domain"/>
    <property type="match status" value="1"/>
</dbReference>
<dbReference type="InterPro" id="IPR035965">
    <property type="entry name" value="PAS-like_dom_sf"/>
</dbReference>
<evidence type="ECO:0000259" key="18">
    <source>
        <dbReference type="PROSITE" id="PS50885"/>
    </source>
</evidence>
<dbReference type="Proteomes" id="UP000279911">
    <property type="component" value="Unassembled WGS sequence"/>
</dbReference>
<dbReference type="GO" id="GO:0030295">
    <property type="term" value="F:protein kinase activator activity"/>
    <property type="evidence" value="ECO:0007669"/>
    <property type="project" value="TreeGrafter"/>
</dbReference>
<evidence type="ECO:0000259" key="17">
    <source>
        <dbReference type="PROSITE" id="PS50112"/>
    </source>
</evidence>